<keyword evidence="2" id="KW-1185">Reference proteome</keyword>
<gene>
    <name evidence="1" type="ORF">E2R66_11010</name>
</gene>
<reference evidence="1 2" key="1">
    <citation type="journal article" date="2017" name="Int. J. Syst. Evol. Microbiol.">
        <title>Mucilaginibacterpsychrotolerans sp. nov., isolated from peatlands.</title>
        <authorList>
            <person name="Deng Y."/>
            <person name="Shen L."/>
            <person name="Xu B."/>
            <person name="Liu Y."/>
            <person name="Gu Z."/>
            <person name="Liu H."/>
            <person name="Zhou Y."/>
        </authorList>
    </citation>
    <scope>NUCLEOTIDE SEQUENCE [LARGE SCALE GENOMIC DNA]</scope>
    <source>
        <strain evidence="1 2">NH7-4</strain>
    </source>
</reference>
<proteinExistence type="predicted"/>
<dbReference type="OrthoDB" id="746557at2"/>
<comment type="caution">
    <text evidence="1">The sequence shown here is derived from an EMBL/GenBank/DDBJ whole genome shotgun (WGS) entry which is preliminary data.</text>
</comment>
<dbReference type="AlphaFoldDB" id="A0A4Y8SF62"/>
<name>A0A4Y8SF62_9SPHI</name>
<accession>A0A4Y8SF62</accession>
<organism evidence="1 2">
    <name type="scientific">Mucilaginibacter psychrotolerans</name>
    <dbReference type="NCBI Taxonomy" id="1524096"/>
    <lineage>
        <taxon>Bacteria</taxon>
        <taxon>Pseudomonadati</taxon>
        <taxon>Bacteroidota</taxon>
        <taxon>Sphingobacteriia</taxon>
        <taxon>Sphingobacteriales</taxon>
        <taxon>Sphingobacteriaceae</taxon>
        <taxon>Mucilaginibacter</taxon>
    </lineage>
</organism>
<sequence>MLKDELKMLATMAAGFPGMIDKSEVLSTAYLTAQETHIKEECQRIKKVWTGLLFSQVKDYVLRRYIAFQQQVILEKTDFIHKLIGSANDNGLTEDDALLRIPLLLQVCLLDLRNFQLQYFHSYVDQNGKIPDAITPSVRKKMAELAEELSAGLENIEIDPGLKVCLMDYLGGIINTDSKALLSYRAAEYLTTFTETLQGTVAFVGSADLTHSIIEALFYINFNHLDFCQWYQDDVLNKKFMLRAEDQGPMLMKQLLLLKTMPVMTTTAFDPNVAAVHIQLDLWLNEVIRQEHFTANGDEREIPDKLELKLTVAQMALLVRLLYEEGVFTMKNITAILKFFSTHFMSKKQESISYGSMNKLYYSGDQFTGYAVRELLLKMVSKVNKMFFPK</sequence>
<evidence type="ECO:0000313" key="2">
    <source>
        <dbReference type="Proteomes" id="UP000297540"/>
    </source>
</evidence>
<dbReference type="EMBL" id="SOZE01000009">
    <property type="protein sequence ID" value="TFF37689.1"/>
    <property type="molecule type" value="Genomic_DNA"/>
</dbReference>
<dbReference type="Proteomes" id="UP000297540">
    <property type="component" value="Unassembled WGS sequence"/>
</dbReference>
<protein>
    <submittedName>
        <fullName evidence="1">Uncharacterized protein</fullName>
    </submittedName>
</protein>
<evidence type="ECO:0000313" key="1">
    <source>
        <dbReference type="EMBL" id="TFF37689.1"/>
    </source>
</evidence>
<dbReference type="RefSeq" id="WP_133230710.1">
    <property type="nucleotide sequence ID" value="NZ_SOZE01000009.1"/>
</dbReference>